<gene>
    <name evidence="2" type="ORF">A2113_02530</name>
</gene>
<dbReference type="EMBL" id="MHCN01000009">
    <property type="protein sequence ID" value="OGY22064.1"/>
    <property type="molecule type" value="Genomic_DNA"/>
</dbReference>
<comment type="caution">
    <text evidence="2">The sequence shown here is derived from an EMBL/GenBank/DDBJ whole genome shotgun (WGS) entry which is preliminary data.</text>
</comment>
<dbReference type="AlphaFoldDB" id="A0A1G1W3A8"/>
<protein>
    <submittedName>
        <fullName evidence="2">Uncharacterized protein</fullName>
    </submittedName>
</protein>
<dbReference type="Proteomes" id="UP000176299">
    <property type="component" value="Unassembled WGS sequence"/>
</dbReference>
<sequence>MEDAPAPEGDIQPVEKGPEPAQPSEEEKEVPIGPRPEAEKPGEQPPFHSPQPPTKAREEAKEAGGDAAKTFFEEQQPTAPSQSPSKLPILATRKVQPFIQSARRHTAVRKALREEAT</sequence>
<accession>A0A1G1W3A8</accession>
<feature type="compositionally biased region" description="Pro residues" evidence="1">
    <location>
        <begin position="43"/>
        <end position="53"/>
    </location>
</feature>
<evidence type="ECO:0000313" key="3">
    <source>
        <dbReference type="Proteomes" id="UP000176299"/>
    </source>
</evidence>
<feature type="compositionally biased region" description="Polar residues" evidence="1">
    <location>
        <begin position="73"/>
        <end position="85"/>
    </location>
</feature>
<evidence type="ECO:0000256" key="1">
    <source>
        <dbReference type="SAM" id="MobiDB-lite"/>
    </source>
</evidence>
<name>A0A1G1W3A8_9BACT</name>
<feature type="region of interest" description="Disordered" evidence="1">
    <location>
        <begin position="1"/>
        <end position="89"/>
    </location>
</feature>
<proteinExistence type="predicted"/>
<evidence type="ECO:0000313" key="2">
    <source>
        <dbReference type="EMBL" id="OGY22064.1"/>
    </source>
</evidence>
<organism evidence="2 3">
    <name type="scientific">Candidatus Woykebacteria bacterium GWA1_44_8</name>
    <dbReference type="NCBI Taxonomy" id="1802591"/>
    <lineage>
        <taxon>Bacteria</taxon>
        <taxon>Candidatus Woykeibacteriota</taxon>
    </lineage>
</organism>
<feature type="compositionally biased region" description="Basic and acidic residues" evidence="1">
    <location>
        <begin position="55"/>
        <end position="64"/>
    </location>
</feature>
<reference evidence="2 3" key="1">
    <citation type="journal article" date="2016" name="Nat. Commun.">
        <title>Thousands of microbial genomes shed light on interconnected biogeochemical processes in an aquifer system.</title>
        <authorList>
            <person name="Anantharaman K."/>
            <person name="Brown C.T."/>
            <person name="Hug L.A."/>
            <person name="Sharon I."/>
            <person name="Castelle C.J."/>
            <person name="Probst A.J."/>
            <person name="Thomas B.C."/>
            <person name="Singh A."/>
            <person name="Wilkins M.J."/>
            <person name="Karaoz U."/>
            <person name="Brodie E.L."/>
            <person name="Williams K.H."/>
            <person name="Hubbard S.S."/>
            <person name="Banfield J.F."/>
        </authorList>
    </citation>
    <scope>NUCLEOTIDE SEQUENCE [LARGE SCALE GENOMIC DNA]</scope>
</reference>